<dbReference type="GO" id="GO:0005634">
    <property type="term" value="C:nucleus"/>
    <property type="evidence" value="ECO:0007669"/>
    <property type="project" value="UniProtKB-SubCell"/>
</dbReference>
<feature type="compositionally biased region" description="Low complexity" evidence="4">
    <location>
        <begin position="177"/>
        <end position="198"/>
    </location>
</feature>
<feature type="region of interest" description="Disordered" evidence="4">
    <location>
        <begin position="167"/>
        <end position="198"/>
    </location>
</feature>
<keyword evidence="7" id="KW-1185">Reference proteome</keyword>
<keyword evidence="2 3" id="KW-0371">Homeobox</keyword>
<dbReference type="WBParaSite" id="ASIM_0001230001-mRNA-1">
    <property type="protein sequence ID" value="ASIM_0001230001-mRNA-1"/>
    <property type="gene ID" value="ASIM_0001230001"/>
</dbReference>
<dbReference type="Gene3D" id="1.10.10.60">
    <property type="entry name" value="Homeodomain-like"/>
    <property type="match status" value="1"/>
</dbReference>
<evidence type="ECO:0000313" key="8">
    <source>
        <dbReference type="WBParaSite" id="ASIM_0001230001-mRNA-1"/>
    </source>
</evidence>
<protein>
    <submittedName>
        <fullName evidence="8">Homeobox protein ceh-1 (inferred by orthology to a C. elegans protein)</fullName>
    </submittedName>
</protein>
<keyword evidence="2 3" id="KW-0238">DNA-binding</keyword>
<evidence type="ECO:0000313" key="6">
    <source>
        <dbReference type="EMBL" id="VDK45762.1"/>
    </source>
</evidence>
<gene>
    <name evidence="6" type="ORF">ASIM_LOCUS11766</name>
</gene>
<evidence type="ECO:0000256" key="4">
    <source>
        <dbReference type="SAM" id="MobiDB-lite"/>
    </source>
</evidence>
<dbReference type="PANTHER" id="PTHR24340">
    <property type="entry name" value="HOMEOBOX PROTEIN NKX"/>
    <property type="match status" value="1"/>
</dbReference>
<dbReference type="Proteomes" id="UP000267096">
    <property type="component" value="Unassembled WGS sequence"/>
</dbReference>
<dbReference type="OrthoDB" id="6159439at2759"/>
<evidence type="ECO:0000256" key="3">
    <source>
        <dbReference type="RuleBase" id="RU000682"/>
    </source>
</evidence>
<evidence type="ECO:0000259" key="5">
    <source>
        <dbReference type="PROSITE" id="PS50071"/>
    </source>
</evidence>
<reference evidence="8" key="1">
    <citation type="submission" date="2017-02" db="UniProtKB">
        <authorList>
            <consortium name="WormBaseParasite"/>
        </authorList>
    </citation>
    <scope>IDENTIFICATION</scope>
</reference>
<dbReference type="SUPFAM" id="SSF46689">
    <property type="entry name" value="Homeodomain-like"/>
    <property type="match status" value="1"/>
</dbReference>
<accession>A0A0M3JVP2</accession>
<dbReference type="PANTHER" id="PTHR24340:SF26">
    <property type="entry name" value="NK1 TRANSCRIPTION FACTOR-RELATED PROTEIN 1"/>
    <property type="match status" value="1"/>
</dbReference>
<dbReference type="GO" id="GO:0000981">
    <property type="term" value="F:DNA-binding transcription factor activity, RNA polymerase II-specific"/>
    <property type="evidence" value="ECO:0007669"/>
    <property type="project" value="TreeGrafter"/>
</dbReference>
<feature type="DNA-binding region" description="Homeobox" evidence="2">
    <location>
        <begin position="98"/>
        <end position="169"/>
    </location>
</feature>
<dbReference type="PROSITE" id="PS50071">
    <property type="entry name" value="HOMEOBOX_2"/>
    <property type="match status" value="1"/>
</dbReference>
<comment type="subcellular location">
    <subcellularLocation>
        <location evidence="1 2 3">Nucleus</location>
    </subcellularLocation>
</comment>
<evidence type="ECO:0000256" key="1">
    <source>
        <dbReference type="ARBA" id="ARBA00004123"/>
    </source>
</evidence>
<dbReference type="Pfam" id="PF00046">
    <property type="entry name" value="Homeodomain"/>
    <property type="match status" value="1"/>
</dbReference>
<dbReference type="InterPro" id="IPR050394">
    <property type="entry name" value="Homeobox_NK-like"/>
</dbReference>
<organism evidence="8">
    <name type="scientific">Anisakis simplex</name>
    <name type="common">Herring worm</name>
    <dbReference type="NCBI Taxonomy" id="6269"/>
    <lineage>
        <taxon>Eukaryota</taxon>
        <taxon>Metazoa</taxon>
        <taxon>Ecdysozoa</taxon>
        <taxon>Nematoda</taxon>
        <taxon>Chromadorea</taxon>
        <taxon>Rhabditida</taxon>
        <taxon>Spirurina</taxon>
        <taxon>Ascaridomorpha</taxon>
        <taxon>Ascaridoidea</taxon>
        <taxon>Anisakidae</taxon>
        <taxon>Anisakis</taxon>
        <taxon>Anisakis simplex complex</taxon>
    </lineage>
</organism>
<reference evidence="6 7" key="2">
    <citation type="submission" date="2018-11" db="EMBL/GenBank/DDBJ databases">
        <authorList>
            <consortium name="Pathogen Informatics"/>
        </authorList>
    </citation>
    <scope>NUCLEOTIDE SEQUENCE [LARGE SCALE GENOMIC DNA]</scope>
</reference>
<dbReference type="EMBL" id="UYRR01031100">
    <property type="protein sequence ID" value="VDK45762.1"/>
    <property type="molecule type" value="Genomic_DNA"/>
</dbReference>
<dbReference type="SMART" id="SM00389">
    <property type="entry name" value="HOX"/>
    <property type="match status" value="1"/>
</dbReference>
<dbReference type="InterPro" id="IPR009057">
    <property type="entry name" value="Homeodomain-like_sf"/>
</dbReference>
<evidence type="ECO:0000313" key="7">
    <source>
        <dbReference type="Proteomes" id="UP000267096"/>
    </source>
</evidence>
<proteinExistence type="predicted"/>
<evidence type="ECO:0000256" key="2">
    <source>
        <dbReference type="PROSITE-ProRule" id="PRU00108"/>
    </source>
</evidence>
<dbReference type="CDD" id="cd00086">
    <property type="entry name" value="homeodomain"/>
    <property type="match status" value="1"/>
</dbReference>
<name>A0A0M3JVP2_ANISI</name>
<keyword evidence="2 3" id="KW-0539">Nucleus</keyword>
<dbReference type="AlphaFoldDB" id="A0A0M3JVP2"/>
<dbReference type="InterPro" id="IPR001356">
    <property type="entry name" value="HD"/>
</dbReference>
<dbReference type="GO" id="GO:0000978">
    <property type="term" value="F:RNA polymerase II cis-regulatory region sequence-specific DNA binding"/>
    <property type="evidence" value="ECO:0007669"/>
    <property type="project" value="TreeGrafter"/>
</dbReference>
<sequence>MRSLRMSKKRSFSVEALLQLDNNSAVAAAAAVNAEQLINEAKLTESSAARENDLISVVLDFENRNDVCYDQNMICVVIDSIIHSVKYRSLTSSKEAKARRARTAFTYEQLVALENKFKSTRYLSVCERLNLAVALQLSETQVSESRRIVILPVVKIWFQNRRTKWKKHNPGMDANAPSSSMSPHSIHSHSPSPSSTSSSIINTCPNAAFKKTSLLTKTTSSAAASTISTTTINDNSHIDNMNSSSNNLSSICQHHISNTLLMSSSINHLPSSAAAITNNPVSFPYAVYALPTQPVFYQTPSLTFI</sequence>
<feature type="domain" description="Homeobox" evidence="5">
    <location>
        <begin position="96"/>
        <end position="168"/>
    </location>
</feature>
<dbReference type="GO" id="GO:0030154">
    <property type="term" value="P:cell differentiation"/>
    <property type="evidence" value="ECO:0007669"/>
    <property type="project" value="TreeGrafter"/>
</dbReference>